<keyword evidence="1" id="KW-0732">Signal</keyword>
<evidence type="ECO:0000313" key="3">
    <source>
        <dbReference type="Proteomes" id="UP000410492"/>
    </source>
</evidence>
<gene>
    <name evidence="2" type="ORF">CALMAC_LOCUS481</name>
</gene>
<organism evidence="2 3">
    <name type="scientific">Callosobruchus maculatus</name>
    <name type="common">Southern cowpea weevil</name>
    <name type="synonym">Pulse bruchid</name>
    <dbReference type="NCBI Taxonomy" id="64391"/>
    <lineage>
        <taxon>Eukaryota</taxon>
        <taxon>Metazoa</taxon>
        <taxon>Ecdysozoa</taxon>
        <taxon>Arthropoda</taxon>
        <taxon>Hexapoda</taxon>
        <taxon>Insecta</taxon>
        <taxon>Pterygota</taxon>
        <taxon>Neoptera</taxon>
        <taxon>Endopterygota</taxon>
        <taxon>Coleoptera</taxon>
        <taxon>Polyphaga</taxon>
        <taxon>Cucujiformia</taxon>
        <taxon>Chrysomeloidea</taxon>
        <taxon>Chrysomelidae</taxon>
        <taxon>Bruchinae</taxon>
        <taxon>Bruchini</taxon>
        <taxon>Callosobruchus</taxon>
    </lineage>
</organism>
<dbReference type="AlphaFoldDB" id="A0A653BF38"/>
<reference evidence="2 3" key="1">
    <citation type="submission" date="2019-01" db="EMBL/GenBank/DDBJ databases">
        <authorList>
            <person name="Sayadi A."/>
        </authorList>
    </citation>
    <scope>NUCLEOTIDE SEQUENCE [LARGE SCALE GENOMIC DNA]</scope>
</reference>
<protein>
    <submittedName>
        <fullName evidence="2">Uncharacterized protein</fullName>
    </submittedName>
</protein>
<evidence type="ECO:0000313" key="2">
    <source>
        <dbReference type="EMBL" id="VEN34202.1"/>
    </source>
</evidence>
<proteinExistence type="predicted"/>
<sequence length="89" mass="9965">IFKSLGSLLKSLTAIYLGLSSVLANLCDGTSSSSLLLKNTFLMQLLHEKIHIDYYGFMQMNASFLLNNSNQAMSLLIFLFQATNNYFTD</sequence>
<dbReference type="OrthoDB" id="6744582at2759"/>
<name>A0A653BF38_CALMS</name>
<dbReference type="EMBL" id="CAACVG010000497">
    <property type="protein sequence ID" value="VEN34202.1"/>
    <property type="molecule type" value="Genomic_DNA"/>
</dbReference>
<accession>A0A653BF38</accession>
<feature type="chain" id="PRO_5025032906" evidence="1">
    <location>
        <begin position="25"/>
        <end position="89"/>
    </location>
</feature>
<feature type="non-terminal residue" evidence="2">
    <location>
        <position position="1"/>
    </location>
</feature>
<dbReference type="Proteomes" id="UP000410492">
    <property type="component" value="Unassembled WGS sequence"/>
</dbReference>
<keyword evidence="3" id="KW-1185">Reference proteome</keyword>
<feature type="signal peptide" evidence="1">
    <location>
        <begin position="1"/>
        <end position="24"/>
    </location>
</feature>
<evidence type="ECO:0000256" key="1">
    <source>
        <dbReference type="SAM" id="SignalP"/>
    </source>
</evidence>